<accession>A0A846MQC6</accession>
<evidence type="ECO:0000256" key="2">
    <source>
        <dbReference type="SAM" id="SignalP"/>
    </source>
</evidence>
<evidence type="ECO:0000313" key="4">
    <source>
        <dbReference type="EMBL" id="NIK73487.1"/>
    </source>
</evidence>
<keyword evidence="2" id="KW-0732">Signal</keyword>
<feature type="domain" description="Secretion system C-terminal sorting" evidence="3">
    <location>
        <begin position="2228"/>
        <end position="2305"/>
    </location>
</feature>
<proteinExistence type="predicted"/>
<evidence type="ECO:0000256" key="1">
    <source>
        <dbReference type="SAM" id="MobiDB-lite"/>
    </source>
</evidence>
<protein>
    <recommendedName>
        <fullName evidence="3">Secretion system C-terminal sorting domain-containing protein</fullName>
    </recommendedName>
</protein>
<sequence length="2306" mass="247743">MKCNHRWRLLLLVCSFLWASEALAQATFTWTGASSTAWNNSANWIRVGIDDDNDGIPDANDDVVFTGANNCTLSRNEACKNLTFALTYTGRLSLGTHTLEVYGNWTHIASSNVFQPNTGTVVLRDGGAVSYQITMNTSYNDYFYTLIFDRGSKTTDIGPAFGGVRMVGRELIMESGTLTAAGTGSLPVANLRVRSGSSSFVGSRILQVQGNTVVESGDFTLGSGAYLSIQGDYTQTGGFIIGNQAIAAGSAPVRFDGSADSRILNASAVAIRSAVRINKSGGAKVILSSGIASITIGTIAAPKNLFVENGSLRIETGIPLVVYGDIVLPGAGYIDAYNAGSIIRLSGSWNSENCTAANPLLTASTSSVQFIGGGNVEIRPSTSTRFDEVIIQKSAGNKVTLYSNPLVIDRLLNILPGCGLVVTNVINGNELTVNKPRHNPGGGADAYDIPKADIDVRDIVIENNAFLDLYTNEPAGSNVITLFLRGNLVDNNTAYPSASKGFYVTPSNVSNAGGATWQGDNNRLPMVVCIGNLNQVLNGNTIGLKNLANSPIAGLSGIYLPNVIIYKDNKDQFVEFPTGKGGRVMGNMTILQGTFRLPEATLLYGNTSTDELRVYGVFELQAGSRLSICTGGDPQGAFVKVCNGGLLSFLGTPSKSVQVDRDGNTGQYYRMEAWPGGRVEAAFTNFNYQGATNVGFLHNGGLNSNGGFKLHYASELAPPTQGFPDIYDYDNDGNTVELGPRYQLVNGEPIYYNFSYCSFAQGASGYTALTINTGQTMTIKGARFTGSGNISADRNIVASTSLSASALGYTGATNCPSPVSPGDFCGVITMVASSGAIGGSNGEGWDGGINDNGAPELDRIRWIEFAPIYWVGGYSRNCGGPPNVWKADPDGANLNGGVDQGCVGVGGIDQSSWAHWQNWSLKNDRYYNPLRIYPGMPKSAFSAPELRAVDFQEFILAGLRQDELAAIDTDGDGNYIEHFDTDGDDDVADDVNILTDTRIPNDIFERFNVYLSHTAPNSVVIPSNIVGVNGVGHIEIEGLLVINGQSTGSGGQQPQDLKPQKDNENNTKLTLQGDITLSVKKSIIVENRLGNTNTPSELEAQGNAQIFVGQNYVVRGNESGNGTNNFGGPGSVVTFTLNGPGEQEVKYDNDDNWENFVIDKPSGTVILQGLGDNLDCFKFHMKQPNGTASCRLSSGSDLTTRDDFILDGGTFIFDNGEVIVGGSWLNNGGYVDEVILNAAAAVRFRPTTPGNYIIRTRGQVFYQVFFDNAGGGTSTYTIEDGMRALAQTTIGNRYVVQTANVPIGTTVSLQLTGLTVQSGGKIDLNPGAELLMQTDASKITAQGSKNLIINGELEAIGTQDHYVRISRMGNDYYRFDINGRAAVRFYNIQFTDEFGVDMRDGTPKSPGITLFGSGCPVLAVGTFSDGTFANGKDVNNATYLWLPGNYESQDVFNVNFPVALTSPGASNVRREGANGSNAYVNTVAIDDPPVGELPGDTSDIRYQKTRFINATGVFAGELFDRETAGTWTGPVDSIIVWSGKIKYWDGGGDGVSWHDRFNWTDDALPTIQDAVVIDHRYIPGTINIQVNGASLSDNHTPIVGGFTNAPNGIPEIACRDLIIDTGGGNPINLDISGNVEVLIQRSSPCPGGTEYGGDLTASRGVTIRAGNGFETITVGKGWSMAGAFDYDMEDDGIDRARVVFNQNVGSRTITTGPTFSHFWDVEFQGGYTENNDALFVDNDFVIKKPATATYTPVYDASDVSGIKIYVGGNWINDNGVFVPRTGEVVFNGSGPQTITRLSAAGPLQAYEKFYDLRIQKPTENGTVTLNSRVLVENLLSLDQGIFKTSEDNGTGNGKEIIIGLKGSWVRSILASPNTAFVDGPVGRIFQGSSVLSNALNFPIGRSGYAYTGGNSPAGSDGYALQVKLTNNNPTAFTMQIMEGRNPEDEDEDGIYEPGGDDGVDHKILPYAPRINMVTNQRYWKIKNIGFPSALPLDATPAVAAGDLKEAVVTLRFNALQNTIAAPPPLDAQYPNVMADLSLVGQLSILQDYSDEDLSYARQATPSIVNTELSIRRGYASKGEYWRDIGGIGDLESNIVTISSTERVTTLGNSRFTIGWYFIPLPVEVLSLQAKVVNQSQVQLDWVVVNESHLAYYGIERSTNGQQFEEIARVEARNSGETVAAYYHIDPAPHIGVNYYRLRQEEKDGKVSYSKAVAVEVRDNISELGRMSVYPNPLTGSELFVVLPHTDMKVAVLRLYDAQGRLVEVNRHTVDAHTLRLQFSRKPQAGVYILSLQTDKGQVYYARLVIE</sequence>
<dbReference type="Proteomes" id="UP000537126">
    <property type="component" value="Unassembled WGS sequence"/>
</dbReference>
<dbReference type="EMBL" id="JAASRN010000001">
    <property type="protein sequence ID" value="NIK73487.1"/>
    <property type="molecule type" value="Genomic_DNA"/>
</dbReference>
<dbReference type="Pfam" id="PF18962">
    <property type="entry name" value="Por_Secre_tail"/>
    <property type="match status" value="1"/>
</dbReference>
<dbReference type="NCBIfam" id="TIGR04183">
    <property type="entry name" value="Por_Secre_tail"/>
    <property type="match status" value="1"/>
</dbReference>
<dbReference type="RefSeq" id="WP_166918717.1">
    <property type="nucleotide sequence ID" value="NZ_JAASRN010000001.1"/>
</dbReference>
<gene>
    <name evidence="4" type="ORF">FHS56_000973</name>
</gene>
<keyword evidence="5" id="KW-1185">Reference proteome</keyword>
<evidence type="ECO:0000259" key="3">
    <source>
        <dbReference type="Pfam" id="PF18962"/>
    </source>
</evidence>
<name>A0A846MQC6_9BACT</name>
<feature type="chain" id="PRO_5032976327" description="Secretion system C-terminal sorting domain-containing protein" evidence="2">
    <location>
        <begin position="25"/>
        <end position="2306"/>
    </location>
</feature>
<dbReference type="InterPro" id="IPR026444">
    <property type="entry name" value="Secre_tail"/>
</dbReference>
<comment type="caution">
    <text evidence="4">The sequence shown here is derived from an EMBL/GenBank/DDBJ whole genome shotgun (WGS) entry which is preliminary data.</text>
</comment>
<organism evidence="4 5">
    <name type="scientific">Thermonema lapsum</name>
    <dbReference type="NCBI Taxonomy" id="28195"/>
    <lineage>
        <taxon>Bacteria</taxon>
        <taxon>Pseudomonadati</taxon>
        <taxon>Bacteroidota</taxon>
        <taxon>Cytophagia</taxon>
        <taxon>Cytophagales</taxon>
        <taxon>Thermonemataceae</taxon>
        <taxon>Thermonema</taxon>
    </lineage>
</organism>
<dbReference type="Gene3D" id="2.60.40.10">
    <property type="entry name" value="Immunoglobulins"/>
    <property type="match status" value="1"/>
</dbReference>
<evidence type="ECO:0000313" key="5">
    <source>
        <dbReference type="Proteomes" id="UP000537126"/>
    </source>
</evidence>
<dbReference type="InterPro" id="IPR013783">
    <property type="entry name" value="Ig-like_fold"/>
</dbReference>
<feature type="region of interest" description="Disordered" evidence="1">
    <location>
        <begin position="1045"/>
        <end position="1067"/>
    </location>
</feature>
<reference evidence="4 5" key="1">
    <citation type="submission" date="2020-03" db="EMBL/GenBank/DDBJ databases">
        <title>Genomic Encyclopedia of Type Strains, Phase IV (KMG-IV): sequencing the most valuable type-strain genomes for metagenomic binning, comparative biology and taxonomic classification.</title>
        <authorList>
            <person name="Goeker M."/>
        </authorList>
    </citation>
    <scope>NUCLEOTIDE SEQUENCE [LARGE SCALE GENOMIC DNA]</scope>
    <source>
        <strain evidence="4 5">DSM 5718</strain>
    </source>
</reference>
<feature type="signal peptide" evidence="2">
    <location>
        <begin position="1"/>
        <end position="24"/>
    </location>
</feature>